<dbReference type="Proteomes" id="UP001209257">
    <property type="component" value="Unassembled WGS sequence"/>
</dbReference>
<keyword evidence="3" id="KW-1185">Reference proteome</keyword>
<keyword evidence="1" id="KW-1133">Transmembrane helix</keyword>
<feature type="transmembrane region" description="Helical" evidence="1">
    <location>
        <begin position="52"/>
        <end position="68"/>
    </location>
</feature>
<reference evidence="3" key="1">
    <citation type="submission" date="2023-07" db="EMBL/GenBank/DDBJ databases">
        <title>Study on multiphase classification of strain Alteromonas salexigens isolated from the Yellow Sea.</title>
        <authorList>
            <person name="Sun L."/>
        </authorList>
    </citation>
    <scope>NUCLEOTIDE SEQUENCE [LARGE SCALE GENOMIC DNA]</scope>
    <source>
        <strain evidence="3">ASW11-19</strain>
    </source>
</reference>
<keyword evidence="1" id="KW-0472">Membrane</keyword>
<dbReference type="InterPro" id="IPR019253">
    <property type="entry name" value="DUF2244_TM"/>
</dbReference>
<accession>A0ABT2VRP6</accession>
<evidence type="ECO:0000256" key="1">
    <source>
        <dbReference type="SAM" id="Phobius"/>
    </source>
</evidence>
<proteinExistence type="predicted"/>
<dbReference type="RefSeq" id="WP_262996189.1">
    <property type="nucleotide sequence ID" value="NZ_JAOTJC010000013.1"/>
</dbReference>
<keyword evidence="1" id="KW-0812">Transmembrane</keyword>
<feature type="transmembrane region" description="Helical" evidence="1">
    <location>
        <begin position="28"/>
        <end position="46"/>
    </location>
</feature>
<organism evidence="2 3">
    <name type="scientific">Alteromonas salexigens</name>
    <dbReference type="NCBI Taxonomy" id="2982530"/>
    <lineage>
        <taxon>Bacteria</taxon>
        <taxon>Pseudomonadati</taxon>
        <taxon>Pseudomonadota</taxon>
        <taxon>Gammaproteobacteria</taxon>
        <taxon>Alteromonadales</taxon>
        <taxon>Alteromonadaceae</taxon>
        <taxon>Alteromonas/Salinimonas group</taxon>
        <taxon>Alteromonas</taxon>
    </lineage>
</organism>
<comment type="caution">
    <text evidence="2">The sequence shown here is derived from an EMBL/GenBank/DDBJ whole genome shotgun (WGS) entry which is preliminary data.</text>
</comment>
<dbReference type="EMBL" id="JAOTJC010000013">
    <property type="protein sequence ID" value="MCU7555985.1"/>
    <property type="molecule type" value="Genomic_DNA"/>
</dbReference>
<dbReference type="Pfam" id="PF10003">
    <property type="entry name" value="DUF2244"/>
    <property type="match status" value="1"/>
</dbReference>
<evidence type="ECO:0000313" key="3">
    <source>
        <dbReference type="Proteomes" id="UP001209257"/>
    </source>
</evidence>
<sequence>MIITRTSAEQTDIRLYPNRSATWGQTKWLILAMSAVLATVATGWLIAGVWVILPFAGIEIGLLAYLFYRVSHFTYQYQAICISADRVLVSLSKRSPDLIFVTSQCHVEFLDGDTPWHQPVIILVGATQRIEIGQFLNHADRQQLKQSLATAGLIICRKNWWKND</sequence>
<protein>
    <submittedName>
        <fullName evidence="2">DUF2244 domain-containing protein</fullName>
    </submittedName>
</protein>
<evidence type="ECO:0000313" key="2">
    <source>
        <dbReference type="EMBL" id="MCU7555985.1"/>
    </source>
</evidence>
<name>A0ABT2VRP6_9ALTE</name>
<gene>
    <name evidence="2" type="ORF">OCL06_15450</name>
</gene>